<dbReference type="Gene3D" id="2.40.50.140">
    <property type="entry name" value="Nucleic acid-binding proteins"/>
    <property type="match status" value="1"/>
</dbReference>
<evidence type="ECO:0000256" key="3">
    <source>
        <dbReference type="ARBA" id="ARBA00022917"/>
    </source>
</evidence>
<evidence type="ECO:0000313" key="5">
    <source>
        <dbReference type="EMBL" id="VVC04734.1"/>
    </source>
</evidence>
<dbReference type="PROSITE" id="PS50126">
    <property type="entry name" value="S1"/>
    <property type="match status" value="1"/>
</dbReference>
<dbReference type="AlphaFoldDB" id="A0A5E4LRW9"/>
<dbReference type="Gene3D" id="1.10.150.190">
    <property type="entry name" value="Translation initiation factor 2, subunit 1, domain 2"/>
    <property type="match status" value="1"/>
</dbReference>
<feature type="domain" description="S1 motif" evidence="4">
    <location>
        <begin position="1"/>
        <end position="43"/>
    </location>
</feature>
<dbReference type="InterPro" id="IPR012340">
    <property type="entry name" value="NA-bd_OB-fold"/>
</dbReference>
<evidence type="ECO:0000256" key="1">
    <source>
        <dbReference type="ARBA" id="ARBA00007223"/>
    </source>
</evidence>
<keyword evidence="2 5" id="KW-0396">Initiation factor</keyword>
<protein>
    <submittedName>
        <fullName evidence="5">Translation initiation factor 2 subunit alpha</fullName>
    </submittedName>
</protein>
<dbReference type="InterPro" id="IPR024055">
    <property type="entry name" value="TIF2_asu_C"/>
</dbReference>
<dbReference type="Gene3D" id="3.30.70.1130">
    <property type="entry name" value="EIF_2_alpha"/>
    <property type="match status" value="1"/>
</dbReference>
<dbReference type="SUPFAM" id="SSF50249">
    <property type="entry name" value="Nucleic acid-binding proteins"/>
    <property type="match status" value="1"/>
</dbReference>
<comment type="similarity">
    <text evidence="1">Belongs to the eIF-2-alpha family.</text>
</comment>
<keyword evidence="3" id="KW-0648">Protein biosynthesis</keyword>
<dbReference type="InterPro" id="IPR003029">
    <property type="entry name" value="S1_domain"/>
</dbReference>
<sequence length="213" mass="24586">MHVSEVAPRWIKNIHEFISEGQRYVVKVHHVDREKNQVDVSIKRVSEEEKKRKFEMVQNEKRGSKLLEVALHSAKVTIDLPTAKKEIENYFDDVYTCFKEVNLKGEDALKKLDLPKPLKVKILEIATKNIKKPVVTVDAILTLVCYSSQGIETIKNALKVNDDIEVNYLGAPRYKVSLTAPDYKSGEKKLLTLLEHIKTYAQKNNCDFKFDRE</sequence>
<accession>A0A5E4LRW9</accession>
<reference evidence="5 6" key="1">
    <citation type="submission" date="2019-08" db="EMBL/GenBank/DDBJ databases">
        <authorList>
            <person name="Vazquez-Campos X."/>
        </authorList>
    </citation>
    <scope>NUCLEOTIDE SEQUENCE [LARGE SCALE GENOMIC DNA]</scope>
    <source>
        <strain evidence="5">LFW-283_2</strain>
    </source>
</reference>
<dbReference type="Pfam" id="PF07541">
    <property type="entry name" value="EIF_2_alpha"/>
    <property type="match status" value="1"/>
</dbReference>
<comment type="caution">
    <text evidence="5">The sequence shown here is derived from an EMBL/GenBank/DDBJ whole genome shotgun (WGS) entry which is preliminary data.</text>
</comment>
<dbReference type="GO" id="GO:0003723">
    <property type="term" value="F:RNA binding"/>
    <property type="evidence" value="ECO:0007669"/>
    <property type="project" value="InterPro"/>
</dbReference>
<gene>
    <name evidence="5" type="primary">eif2a</name>
    <name evidence="5" type="ORF">LFW2832_01084</name>
</gene>
<proteinExistence type="inferred from homology"/>
<evidence type="ECO:0000256" key="2">
    <source>
        <dbReference type="ARBA" id="ARBA00022540"/>
    </source>
</evidence>
<evidence type="ECO:0000259" key="4">
    <source>
        <dbReference type="PROSITE" id="PS50126"/>
    </source>
</evidence>
<dbReference type="InterPro" id="IPR024054">
    <property type="entry name" value="TIF2_asu_middle_sf"/>
</dbReference>
<organism evidence="5 6">
    <name type="scientific">Candidatus Bilamarchaeum dharawalense</name>
    <dbReference type="NCBI Taxonomy" id="2885759"/>
    <lineage>
        <taxon>Archaea</taxon>
        <taxon>Candidatus Micrarchaeota</taxon>
        <taxon>Candidatus Micrarchaeia</taxon>
        <taxon>Candidatus Anstonellales</taxon>
        <taxon>Candidatus Bilamarchaeaceae</taxon>
        <taxon>Candidatus Bilamarchaeum</taxon>
    </lineage>
</organism>
<dbReference type="Proteomes" id="UP000789941">
    <property type="component" value="Unassembled WGS sequence"/>
</dbReference>
<name>A0A5E4LRW9_9ARCH</name>
<dbReference type="InterPro" id="IPR011488">
    <property type="entry name" value="TIF_2_asu"/>
</dbReference>
<dbReference type="SUPFAM" id="SSF116742">
    <property type="entry name" value="eIF2alpha middle domain-like"/>
    <property type="match status" value="1"/>
</dbReference>
<dbReference type="GO" id="GO:0003743">
    <property type="term" value="F:translation initiation factor activity"/>
    <property type="evidence" value="ECO:0007669"/>
    <property type="project" value="UniProtKB-KW"/>
</dbReference>
<dbReference type="EMBL" id="CABMJJ010000010">
    <property type="protein sequence ID" value="VVC04734.1"/>
    <property type="molecule type" value="Genomic_DNA"/>
</dbReference>
<evidence type="ECO:0000313" key="6">
    <source>
        <dbReference type="Proteomes" id="UP000789941"/>
    </source>
</evidence>
<dbReference type="GO" id="GO:0043022">
    <property type="term" value="F:ribosome binding"/>
    <property type="evidence" value="ECO:0007669"/>
    <property type="project" value="TreeGrafter"/>
</dbReference>
<dbReference type="SUPFAM" id="SSF110993">
    <property type="entry name" value="eIF-2-alpha, C-terminal domain"/>
    <property type="match status" value="1"/>
</dbReference>
<dbReference type="PANTHER" id="PTHR10602:SF0">
    <property type="entry name" value="EUKARYOTIC TRANSLATION INITIATION FACTOR 2 SUBUNIT 1"/>
    <property type="match status" value="1"/>
</dbReference>
<dbReference type="PANTHER" id="PTHR10602">
    <property type="entry name" value="EUKARYOTIC TRANSLATION INITIATION FACTOR 2 SUBUNIT 1"/>
    <property type="match status" value="1"/>
</dbReference>